<sequence length="199" mass="20139">MSVSAASPSYFAALQRAPASDAASTTTAQPKAEADNANIASSKTDAKQTDSREAAAVAAEVAALASTDRKVRSHEAAHLAAAGGLAQGGASFSTVRGPDGQMYAVGGEVGIDVSPGRTPDETIAKAQQIQRAALAPADPSSQDYRVAAIAAQLIQQAQRELATQNEPAIGADGASRQLQTAISQIEPNPASGEQVNIFA</sequence>
<dbReference type="EMBL" id="VMNK01000015">
    <property type="protein sequence ID" value="TVO53477.1"/>
    <property type="molecule type" value="Genomic_DNA"/>
</dbReference>
<dbReference type="Proteomes" id="UP000319502">
    <property type="component" value="Unassembled WGS sequence"/>
</dbReference>
<evidence type="ECO:0000313" key="3">
    <source>
        <dbReference type="Proteomes" id="UP000319502"/>
    </source>
</evidence>
<reference evidence="2 3" key="1">
    <citation type="submission" date="2019-07" db="EMBL/GenBank/DDBJ databases">
        <title>The pathways for chlorine oxyanion respiration interact through the shared metabolite chlorate.</title>
        <authorList>
            <person name="Barnum T.P."/>
            <person name="Cheng Y."/>
            <person name="Hill K.A."/>
            <person name="Lucas L.N."/>
            <person name="Carlson H.K."/>
            <person name="Coates J.D."/>
        </authorList>
    </citation>
    <scope>NUCLEOTIDE SEQUENCE [LARGE SCALE GENOMIC DNA]</scope>
    <source>
        <strain evidence="2 3">SFB-3</strain>
    </source>
</reference>
<dbReference type="AlphaFoldDB" id="A0A557QKS3"/>
<dbReference type="OrthoDB" id="9812722at2"/>
<evidence type="ECO:0008006" key="4">
    <source>
        <dbReference type="Google" id="ProtNLM"/>
    </source>
</evidence>
<evidence type="ECO:0000313" key="2">
    <source>
        <dbReference type="EMBL" id="TVO53477.1"/>
    </source>
</evidence>
<accession>A0A557QKS3</accession>
<organism evidence="2 3">
    <name type="scientific">Denitromonas halophila</name>
    <dbReference type="NCBI Taxonomy" id="1629404"/>
    <lineage>
        <taxon>Bacteria</taxon>
        <taxon>Pseudomonadati</taxon>
        <taxon>Pseudomonadota</taxon>
        <taxon>Betaproteobacteria</taxon>
        <taxon>Rhodocyclales</taxon>
        <taxon>Zoogloeaceae</taxon>
        <taxon>Denitromonas</taxon>
    </lineage>
</organism>
<keyword evidence="3" id="KW-1185">Reference proteome</keyword>
<dbReference type="Pfam" id="PF12118">
    <property type="entry name" value="SprA-related"/>
    <property type="match status" value="1"/>
</dbReference>
<dbReference type="InterPro" id="IPR021973">
    <property type="entry name" value="SprA-related"/>
</dbReference>
<feature type="compositionally biased region" description="Low complexity" evidence="1">
    <location>
        <begin position="17"/>
        <end position="28"/>
    </location>
</feature>
<comment type="caution">
    <text evidence="2">The sequence shown here is derived from an EMBL/GenBank/DDBJ whole genome shotgun (WGS) entry which is preliminary data.</text>
</comment>
<gene>
    <name evidence="2" type="ORF">FHP91_15750</name>
</gene>
<feature type="region of interest" description="Disordered" evidence="1">
    <location>
        <begin position="16"/>
        <end position="50"/>
    </location>
</feature>
<protein>
    <recommendedName>
        <fullName evidence="4">Catalase</fullName>
    </recommendedName>
</protein>
<name>A0A557QKS3_9RHOO</name>
<evidence type="ECO:0000256" key="1">
    <source>
        <dbReference type="SAM" id="MobiDB-lite"/>
    </source>
</evidence>
<proteinExistence type="predicted"/>